<evidence type="ECO:0000256" key="6">
    <source>
        <dbReference type="RuleBase" id="RU000716"/>
    </source>
</evidence>
<comment type="similarity">
    <text evidence="1 6">Belongs to the sigma-70 factor family. ECF subfamily.</text>
</comment>
<dbReference type="GO" id="GO:0006950">
    <property type="term" value="P:response to stress"/>
    <property type="evidence" value="ECO:0007669"/>
    <property type="project" value="UniProtKB-ARBA"/>
</dbReference>
<dbReference type="InterPro" id="IPR014284">
    <property type="entry name" value="RNA_pol_sigma-70_dom"/>
</dbReference>
<dbReference type="PANTHER" id="PTHR43133:SF61">
    <property type="entry name" value="ECF RNA POLYMERASE SIGMA FACTOR SIGC"/>
    <property type="match status" value="1"/>
</dbReference>
<dbReference type="InterPro" id="IPR000838">
    <property type="entry name" value="RNA_pol_sigma70_ECF_CS"/>
</dbReference>
<keyword evidence="3 6" id="KW-0731">Sigma factor</keyword>
<evidence type="ECO:0000259" key="8">
    <source>
        <dbReference type="Pfam" id="PF08281"/>
    </source>
</evidence>
<dbReference type="GO" id="GO:0003677">
    <property type="term" value="F:DNA binding"/>
    <property type="evidence" value="ECO:0007669"/>
    <property type="project" value="UniProtKB-KW"/>
</dbReference>
<comment type="caution">
    <text evidence="9">The sequence shown here is derived from an EMBL/GenBank/DDBJ whole genome shotgun (WGS) entry which is preliminary data.</text>
</comment>
<dbReference type="InterPro" id="IPR013325">
    <property type="entry name" value="RNA_pol_sigma_r2"/>
</dbReference>
<keyword evidence="4 6" id="KW-0238">DNA-binding</keyword>
<gene>
    <name evidence="9" type="ORF">HDA36_003943</name>
</gene>
<keyword evidence="5 6" id="KW-0804">Transcription</keyword>
<accession>A0A7W8QPM6</accession>
<dbReference type="Gene3D" id="1.10.1740.10">
    <property type="match status" value="1"/>
</dbReference>
<dbReference type="CDD" id="cd06171">
    <property type="entry name" value="Sigma70_r4"/>
    <property type="match status" value="1"/>
</dbReference>
<dbReference type="SUPFAM" id="SSF88946">
    <property type="entry name" value="Sigma2 domain of RNA polymerase sigma factors"/>
    <property type="match status" value="1"/>
</dbReference>
<dbReference type="GO" id="GO:0006352">
    <property type="term" value="P:DNA-templated transcription initiation"/>
    <property type="evidence" value="ECO:0007669"/>
    <property type="project" value="InterPro"/>
</dbReference>
<name>A0A7W8QPM6_9ACTN</name>
<dbReference type="InterPro" id="IPR007627">
    <property type="entry name" value="RNA_pol_sigma70_r2"/>
</dbReference>
<dbReference type="AlphaFoldDB" id="A0A7W8QPM6"/>
<dbReference type="GO" id="GO:0016987">
    <property type="term" value="F:sigma factor activity"/>
    <property type="evidence" value="ECO:0007669"/>
    <property type="project" value="UniProtKB-KW"/>
</dbReference>
<dbReference type="Gene3D" id="1.10.10.10">
    <property type="entry name" value="Winged helix-like DNA-binding domain superfamily/Winged helix DNA-binding domain"/>
    <property type="match status" value="1"/>
</dbReference>
<reference evidence="9 10" key="1">
    <citation type="submission" date="2020-08" db="EMBL/GenBank/DDBJ databases">
        <title>Sequencing the genomes of 1000 actinobacteria strains.</title>
        <authorList>
            <person name="Klenk H.-P."/>
        </authorList>
    </citation>
    <scope>NUCLEOTIDE SEQUENCE [LARGE SCALE GENOMIC DNA]</scope>
    <source>
        <strain evidence="9 10">DSM 44551</strain>
    </source>
</reference>
<dbReference type="EMBL" id="JACHDB010000001">
    <property type="protein sequence ID" value="MBB5433859.1"/>
    <property type="molecule type" value="Genomic_DNA"/>
</dbReference>
<feature type="domain" description="RNA polymerase sigma factor 70 region 4 type 2" evidence="8">
    <location>
        <begin position="127"/>
        <end position="179"/>
    </location>
</feature>
<dbReference type="Pfam" id="PF08281">
    <property type="entry name" value="Sigma70_r4_2"/>
    <property type="match status" value="1"/>
</dbReference>
<dbReference type="PROSITE" id="PS01063">
    <property type="entry name" value="SIGMA70_ECF"/>
    <property type="match status" value="1"/>
</dbReference>
<evidence type="ECO:0000256" key="5">
    <source>
        <dbReference type="ARBA" id="ARBA00023163"/>
    </source>
</evidence>
<dbReference type="InterPro" id="IPR036388">
    <property type="entry name" value="WH-like_DNA-bd_sf"/>
</dbReference>
<dbReference type="SUPFAM" id="SSF88659">
    <property type="entry name" value="Sigma3 and sigma4 domains of RNA polymerase sigma factors"/>
    <property type="match status" value="1"/>
</dbReference>
<protein>
    <recommendedName>
        <fullName evidence="6">RNA polymerase sigma factor</fullName>
    </recommendedName>
</protein>
<dbReference type="InterPro" id="IPR039425">
    <property type="entry name" value="RNA_pol_sigma-70-like"/>
</dbReference>
<evidence type="ECO:0000256" key="4">
    <source>
        <dbReference type="ARBA" id="ARBA00023125"/>
    </source>
</evidence>
<dbReference type="Proteomes" id="UP000572635">
    <property type="component" value="Unassembled WGS sequence"/>
</dbReference>
<keyword evidence="10" id="KW-1185">Reference proteome</keyword>
<organism evidence="9 10">
    <name type="scientific">Nocardiopsis composta</name>
    <dbReference type="NCBI Taxonomy" id="157465"/>
    <lineage>
        <taxon>Bacteria</taxon>
        <taxon>Bacillati</taxon>
        <taxon>Actinomycetota</taxon>
        <taxon>Actinomycetes</taxon>
        <taxon>Streptosporangiales</taxon>
        <taxon>Nocardiopsidaceae</taxon>
        <taxon>Nocardiopsis</taxon>
    </lineage>
</organism>
<evidence type="ECO:0000259" key="7">
    <source>
        <dbReference type="Pfam" id="PF04542"/>
    </source>
</evidence>
<evidence type="ECO:0000256" key="1">
    <source>
        <dbReference type="ARBA" id="ARBA00010641"/>
    </source>
</evidence>
<keyword evidence="2 6" id="KW-0805">Transcription regulation</keyword>
<dbReference type="RefSeq" id="WP_184393981.1">
    <property type="nucleotide sequence ID" value="NZ_BAAAJD010000017.1"/>
</dbReference>
<sequence length="195" mass="21440">MIARPAAGSEEDRLLTGLALRARDGAPGALAELIAATRGDVERYIRRLADPQSAEELAQETYIRAMRGLPRFAGRSSVRTWLRSIARHTVLDRYRAQAARPRTLPVEAGDGAERDARPQGSRIDEHVALADLLAGLTEERRTAFVLTRLHGYSYAEAARITAVPVGTVRSRVARAREDLVRALRAADRAGRPGRR</sequence>
<feature type="domain" description="RNA polymerase sigma-70 region 2" evidence="7">
    <location>
        <begin position="34"/>
        <end position="98"/>
    </location>
</feature>
<dbReference type="PANTHER" id="PTHR43133">
    <property type="entry name" value="RNA POLYMERASE ECF-TYPE SIGMA FACTO"/>
    <property type="match status" value="1"/>
</dbReference>
<proteinExistence type="inferred from homology"/>
<dbReference type="InterPro" id="IPR013249">
    <property type="entry name" value="RNA_pol_sigma70_r4_t2"/>
</dbReference>
<dbReference type="InterPro" id="IPR013324">
    <property type="entry name" value="RNA_pol_sigma_r3/r4-like"/>
</dbReference>
<dbReference type="NCBIfam" id="TIGR02937">
    <property type="entry name" value="sigma70-ECF"/>
    <property type="match status" value="1"/>
</dbReference>
<evidence type="ECO:0000256" key="2">
    <source>
        <dbReference type="ARBA" id="ARBA00023015"/>
    </source>
</evidence>
<evidence type="ECO:0000256" key="3">
    <source>
        <dbReference type="ARBA" id="ARBA00023082"/>
    </source>
</evidence>
<dbReference type="Pfam" id="PF04542">
    <property type="entry name" value="Sigma70_r2"/>
    <property type="match status" value="1"/>
</dbReference>
<evidence type="ECO:0000313" key="10">
    <source>
        <dbReference type="Proteomes" id="UP000572635"/>
    </source>
</evidence>
<evidence type="ECO:0000313" key="9">
    <source>
        <dbReference type="EMBL" id="MBB5433859.1"/>
    </source>
</evidence>